<sequence length="53" mass="6162">MIFLSVPREGIRFVEEISDREVSFCSELGTKMAEAQDGRPHFYRRMRISALKA</sequence>
<organism evidence="1 2">
    <name type="scientific">Halocatena marina</name>
    <dbReference type="NCBI Taxonomy" id="2934937"/>
    <lineage>
        <taxon>Archaea</taxon>
        <taxon>Methanobacteriati</taxon>
        <taxon>Methanobacteriota</taxon>
        <taxon>Stenosarchaea group</taxon>
        <taxon>Halobacteria</taxon>
        <taxon>Halobacteriales</taxon>
        <taxon>Natronomonadaceae</taxon>
        <taxon>Halocatena</taxon>
    </lineage>
</organism>
<gene>
    <name evidence="1" type="ORF">ACFQL7_22515</name>
</gene>
<dbReference type="RefSeq" id="WP_248910218.1">
    <property type="nucleotide sequence ID" value="NZ_CP109980.1"/>
</dbReference>
<dbReference type="GeneID" id="76201987"/>
<keyword evidence="2" id="KW-1185">Reference proteome</keyword>
<reference evidence="1 2" key="1">
    <citation type="journal article" date="2019" name="Int. J. Syst. Evol. Microbiol.">
        <title>The Global Catalogue of Microorganisms (GCM) 10K type strain sequencing project: providing services to taxonomists for standard genome sequencing and annotation.</title>
        <authorList>
            <consortium name="The Broad Institute Genomics Platform"/>
            <consortium name="The Broad Institute Genome Sequencing Center for Infectious Disease"/>
            <person name="Wu L."/>
            <person name="Ma J."/>
        </authorList>
    </citation>
    <scope>NUCLEOTIDE SEQUENCE [LARGE SCALE GENOMIC DNA]</scope>
    <source>
        <strain evidence="1 2">RDMS1</strain>
    </source>
</reference>
<dbReference type="Proteomes" id="UP001596417">
    <property type="component" value="Unassembled WGS sequence"/>
</dbReference>
<accession>A0ABD5YV76</accession>
<protein>
    <submittedName>
        <fullName evidence="1">Uncharacterized protein</fullName>
    </submittedName>
</protein>
<dbReference type="EMBL" id="JBHTAX010000004">
    <property type="protein sequence ID" value="MFC7192312.1"/>
    <property type="molecule type" value="Genomic_DNA"/>
</dbReference>
<name>A0ABD5YV76_9EURY</name>
<evidence type="ECO:0000313" key="2">
    <source>
        <dbReference type="Proteomes" id="UP001596417"/>
    </source>
</evidence>
<evidence type="ECO:0000313" key="1">
    <source>
        <dbReference type="EMBL" id="MFC7192312.1"/>
    </source>
</evidence>
<proteinExistence type="predicted"/>
<dbReference type="AlphaFoldDB" id="A0ABD5YV76"/>
<comment type="caution">
    <text evidence="1">The sequence shown here is derived from an EMBL/GenBank/DDBJ whole genome shotgun (WGS) entry which is preliminary data.</text>
</comment>